<comment type="caution">
    <text evidence="2">The sequence shown here is derived from an EMBL/GenBank/DDBJ whole genome shotgun (WGS) entry which is preliminary data.</text>
</comment>
<proteinExistence type="predicted"/>
<name>A0A4R8FSV1_9GAMM</name>
<evidence type="ECO:0000313" key="2">
    <source>
        <dbReference type="EMBL" id="TDX29514.1"/>
    </source>
</evidence>
<keyword evidence="1" id="KW-0472">Membrane</keyword>
<dbReference type="Proteomes" id="UP000294489">
    <property type="component" value="Unassembled WGS sequence"/>
</dbReference>
<keyword evidence="1" id="KW-0812">Transmembrane</keyword>
<feature type="transmembrane region" description="Helical" evidence="1">
    <location>
        <begin position="21"/>
        <end position="42"/>
    </location>
</feature>
<gene>
    <name evidence="2" type="ORF">DFO67_107190</name>
</gene>
<protein>
    <submittedName>
        <fullName evidence="2">Cobalt transporter subunit CbtB</fullName>
    </submittedName>
</protein>
<evidence type="ECO:0000256" key="1">
    <source>
        <dbReference type="SAM" id="Phobius"/>
    </source>
</evidence>
<dbReference type="EMBL" id="SOEC01000007">
    <property type="protein sequence ID" value="TDX29514.1"/>
    <property type="molecule type" value="Genomic_DNA"/>
</dbReference>
<dbReference type="RefSeq" id="WP_134017771.1">
    <property type="nucleotide sequence ID" value="NZ_SOEC01000007.1"/>
</dbReference>
<dbReference type="Pfam" id="PF09489">
    <property type="entry name" value="CbtB"/>
    <property type="match status" value="1"/>
</dbReference>
<dbReference type="InterPro" id="IPR012667">
    <property type="entry name" value="CbtB_put"/>
</dbReference>
<reference evidence="2 3" key="1">
    <citation type="submission" date="2019-03" db="EMBL/GenBank/DDBJ databases">
        <title>Freshwater and sediment microbial communities from various areas in North America, analyzing microbe dynamics in response to fracking.</title>
        <authorList>
            <person name="Lamendella R."/>
        </authorList>
    </citation>
    <scope>NUCLEOTIDE SEQUENCE [LARGE SCALE GENOMIC DNA]</scope>
    <source>
        <strain evidence="2 3">6_TX</strain>
    </source>
</reference>
<dbReference type="AlphaFoldDB" id="A0A4R8FSV1"/>
<sequence>MSTTPISSSRRAARSVSRISSAWQQVAVVLFGALVLYAVGFLPMSAAHNAAHDTRHSFVFPCH</sequence>
<dbReference type="NCBIfam" id="TIGR02459">
    <property type="entry name" value="CbtB"/>
    <property type="match status" value="1"/>
</dbReference>
<dbReference type="OrthoDB" id="9813304at2"/>
<evidence type="ECO:0000313" key="3">
    <source>
        <dbReference type="Proteomes" id="UP000294489"/>
    </source>
</evidence>
<accession>A0A4R8FSV1</accession>
<organism evidence="2 3">
    <name type="scientific">Modicisalibacter xianhensis</name>
    <dbReference type="NCBI Taxonomy" id="442341"/>
    <lineage>
        <taxon>Bacteria</taxon>
        <taxon>Pseudomonadati</taxon>
        <taxon>Pseudomonadota</taxon>
        <taxon>Gammaproteobacteria</taxon>
        <taxon>Oceanospirillales</taxon>
        <taxon>Halomonadaceae</taxon>
        <taxon>Modicisalibacter</taxon>
    </lineage>
</organism>
<keyword evidence="1" id="KW-1133">Transmembrane helix</keyword>